<evidence type="ECO:0000256" key="6">
    <source>
        <dbReference type="RuleBase" id="RU361140"/>
    </source>
</evidence>
<dbReference type="GO" id="GO:0046677">
    <property type="term" value="P:response to antibiotic"/>
    <property type="evidence" value="ECO:0007669"/>
    <property type="project" value="UniProtKB-UniRule"/>
</dbReference>
<reference evidence="9 10" key="1">
    <citation type="submission" date="2020-08" db="EMBL/GenBank/DDBJ databases">
        <title>Genome sequence of Sphingomonas rhizophila KACC 19189T.</title>
        <authorList>
            <person name="Hyun D.-W."/>
            <person name="Bae J.-W."/>
        </authorList>
    </citation>
    <scope>NUCLEOTIDE SEQUENCE [LARGE SCALE GENOMIC DNA]</scope>
    <source>
        <strain evidence="9 10">KACC 19189</strain>
    </source>
</reference>
<comment type="catalytic activity">
    <reaction evidence="1 6">
        <text>a beta-lactam + H2O = a substituted beta-amino acid</text>
        <dbReference type="Rhea" id="RHEA:20401"/>
        <dbReference type="ChEBI" id="CHEBI:15377"/>
        <dbReference type="ChEBI" id="CHEBI:35627"/>
        <dbReference type="ChEBI" id="CHEBI:140347"/>
        <dbReference type="EC" id="3.5.2.6"/>
    </reaction>
</comment>
<dbReference type="Pfam" id="PF13354">
    <property type="entry name" value="Beta-lactamase2"/>
    <property type="match status" value="1"/>
</dbReference>
<evidence type="ECO:0000313" key="9">
    <source>
        <dbReference type="EMBL" id="QNN64082.1"/>
    </source>
</evidence>
<dbReference type="EMBL" id="CP060717">
    <property type="protein sequence ID" value="QNN64082.1"/>
    <property type="molecule type" value="Genomic_DNA"/>
</dbReference>
<dbReference type="Proteomes" id="UP000515955">
    <property type="component" value="Chromosome"/>
</dbReference>
<dbReference type="GO" id="GO:0008800">
    <property type="term" value="F:beta-lactamase activity"/>
    <property type="evidence" value="ECO:0007669"/>
    <property type="project" value="UniProtKB-UniRule"/>
</dbReference>
<dbReference type="KEGG" id="srhi:H9L12_06620"/>
<dbReference type="GO" id="GO:0030655">
    <property type="term" value="P:beta-lactam antibiotic catabolic process"/>
    <property type="evidence" value="ECO:0007669"/>
    <property type="project" value="InterPro"/>
</dbReference>
<evidence type="ECO:0000256" key="3">
    <source>
        <dbReference type="ARBA" id="ARBA00012865"/>
    </source>
</evidence>
<dbReference type="RefSeq" id="WP_187541082.1">
    <property type="nucleotide sequence ID" value="NZ_CP060717.1"/>
</dbReference>
<keyword evidence="7" id="KW-0732">Signal</keyword>
<keyword evidence="4 6" id="KW-0378">Hydrolase</keyword>
<evidence type="ECO:0000313" key="10">
    <source>
        <dbReference type="Proteomes" id="UP000515955"/>
    </source>
</evidence>
<dbReference type="InterPro" id="IPR000871">
    <property type="entry name" value="Beta-lactam_class-A"/>
</dbReference>
<dbReference type="Gene3D" id="3.40.710.10">
    <property type="entry name" value="DD-peptidase/beta-lactamase superfamily"/>
    <property type="match status" value="1"/>
</dbReference>
<feature type="chain" id="PRO_5028913406" description="Beta-lactamase" evidence="7">
    <location>
        <begin position="21"/>
        <end position="280"/>
    </location>
</feature>
<evidence type="ECO:0000256" key="2">
    <source>
        <dbReference type="ARBA" id="ARBA00009009"/>
    </source>
</evidence>
<evidence type="ECO:0000256" key="7">
    <source>
        <dbReference type="SAM" id="SignalP"/>
    </source>
</evidence>
<dbReference type="EC" id="3.5.2.6" evidence="3 6"/>
<evidence type="ECO:0000256" key="4">
    <source>
        <dbReference type="ARBA" id="ARBA00022801"/>
    </source>
</evidence>
<dbReference type="InterPro" id="IPR023650">
    <property type="entry name" value="Beta-lactam_class-A_AS"/>
</dbReference>
<dbReference type="InterPro" id="IPR045155">
    <property type="entry name" value="Beta-lactam_cat"/>
</dbReference>
<keyword evidence="5 6" id="KW-0046">Antibiotic resistance</keyword>
<keyword evidence="10" id="KW-1185">Reference proteome</keyword>
<organism evidence="9 10">
    <name type="scientific">Sphingomonas rhizophila</name>
    <dbReference type="NCBI Taxonomy" id="2071607"/>
    <lineage>
        <taxon>Bacteria</taxon>
        <taxon>Pseudomonadati</taxon>
        <taxon>Pseudomonadota</taxon>
        <taxon>Alphaproteobacteria</taxon>
        <taxon>Sphingomonadales</taxon>
        <taxon>Sphingomonadaceae</taxon>
        <taxon>Sphingomonas</taxon>
    </lineage>
</organism>
<evidence type="ECO:0000256" key="5">
    <source>
        <dbReference type="ARBA" id="ARBA00023251"/>
    </source>
</evidence>
<comment type="similarity">
    <text evidence="2 6">Belongs to the class-A beta-lactamase family.</text>
</comment>
<dbReference type="InterPro" id="IPR012338">
    <property type="entry name" value="Beta-lactam/transpept-like"/>
</dbReference>
<sequence>MTRIVAFLLSFLLLAAPAAAEAPFRLQPLEQRLQAIANINPGNIGIAALDLTSGEMVSVHGDEPFPMASTVKVAIAAAYLTQVEHGRRSLDDRIEGRSVRSLMEAMLIRSDNAATDIILRNLGGPKAMQEWLTFHRLEGLRVDRSIARLLADRRDLRDVRDSSTPKAMVNLLARLDQGILQPQSRTYLLDLMARCATGKNRMRGLLPSGTPVAHKTGTLNGLTTDVGFITLPDGRRVAVALFARSGVNRPMTLAQAARSIYDGFSRISLPLSGPFVFGGQ</sequence>
<dbReference type="AlphaFoldDB" id="A0A7G9S8A7"/>
<dbReference type="SUPFAM" id="SSF56601">
    <property type="entry name" value="beta-lactamase/transpeptidase-like"/>
    <property type="match status" value="1"/>
</dbReference>
<accession>A0A7G9S8A7</accession>
<evidence type="ECO:0000256" key="1">
    <source>
        <dbReference type="ARBA" id="ARBA00001526"/>
    </source>
</evidence>
<feature type="signal peptide" evidence="7">
    <location>
        <begin position="1"/>
        <end position="20"/>
    </location>
</feature>
<proteinExistence type="inferred from homology"/>
<dbReference type="PROSITE" id="PS00146">
    <property type="entry name" value="BETA_LACTAMASE_A"/>
    <property type="match status" value="1"/>
</dbReference>
<evidence type="ECO:0000259" key="8">
    <source>
        <dbReference type="Pfam" id="PF13354"/>
    </source>
</evidence>
<name>A0A7G9S8A7_9SPHN</name>
<protein>
    <recommendedName>
        <fullName evidence="3 6">Beta-lactamase</fullName>
        <ecNumber evidence="3 6">3.5.2.6</ecNumber>
    </recommendedName>
</protein>
<dbReference type="PRINTS" id="PR00118">
    <property type="entry name" value="BLACTAMASEA"/>
</dbReference>
<feature type="domain" description="Beta-lactamase class A catalytic" evidence="8">
    <location>
        <begin position="45"/>
        <end position="242"/>
    </location>
</feature>
<dbReference type="PANTHER" id="PTHR35333">
    <property type="entry name" value="BETA-LACTAMASE"/>
    <property type="match status" value="1"/>
</dbReference>
<gene>
    <name evidence="9" type="ORF">H9L12_06620</name>
</gene>
<dbReference type="PANTHER" id="PTHR35333:SF3">
    <property type="entry name" value="BETA-LACTAMASE-TYPE TRANSPEPTIDASE FOLD CONTAINING PROTEIN"/>
    <property type="match status" value="1"/>
</dbReference>